<evidence type="ECO:0000313" key="2">
    <source>
        <dbReference type="Proteomes" id="UP000265955"/>
    </source>
</evidence>
<dbReference type="Proteomes" id="UP000265955">
    <property type="component" value="Unassembled WGS sequence"/>
</dbReference>
<protein>
    <submittedName>
        <fullName evidence="1">Uncharacterized protein</fullName>
    </submittedName>
</protein>
<proteinExistence type="predicted"/>
<sequence>MLLPLVSSTDATALGELGSGAPRPLPRPRELTRTLWADYGTPDGYAFSWGQLLERTSRLPDPDTERYTGVAWTIVPTLAWRNLLPRLQACGWHLYHVLRRARGDGTECINVPVPASVYVQCLTCVELATLTTLCEADAQAARAWIADQFVPHDLPLVLEAYQEHLGELVYYRRELGLAEAAENGGAI</sequence>
<comment type="caution">
    <text evidence="1">The sequence shown here is derived from an EMBL/GenBank/DDBJ whole genome shotgun (WGS) entry which is preliminary data.</text>
</comment>
<evidence type="ECO:0000313" key="1">
    <source>
        <dbReference type="EMBL" id="RJF99427.1"/>
    </source>
</evidence>
<dbReference type="RefSeq" id="WP_119769365.1">
    <property type="nucleotide sequence ID" value="NZ_QYUO01000001.1"/>
</dbReference>
<accession>A0A3A3FT76</accession>
<reference evidence="2" key="1">
    <citation type="submission" date="2018-09" db="EMBL/GenBank/DDBJ databases">
        <authorList>
            <person name="Zhu H."/>
        </authorList>
    </citation>
    <scope>NUCLEOTIDE SEQUENCE [LARGE SCALE GENOMIC DNA]</scope>
    <source>
        <strain evidence="2">K1R23-30</strain>
    </source>
</reference>
<organism evidence="1 2">
    <name type="scientific">Noviherbaspirillum saxi</name>
    <dbReference type="NCBI Taxonomy" id="2320863"/>
    <lineage>
        <taxon>Bacteria</taxon>
        <taxon>Pseudomonadati</taxon>
        <taxon>Pseudomonadota</taxon>
        <taxon>Betaproteobacteria</taxon>
        <taxon>Burkholderiales</taxon>
        <taxon>Oxalobacteraceae</taxon>
        <taxon>Noviherbaspirillum</taxon>
    </lineage>
</organism>
<dbReference type="EMBL" id="QYUO01000001">
    <property type="protein sequence ID" value="RJF99427.1"/>
    <property type="molecule type" value="Genomic_DNA"/>
</dbReference>
<name>A0A3A3FT76_9BURK</name>
<gene>
    <name evidence="1" type="ORF">D3871_13515</name>
</gene>
<dbReference type="AlphaFoldDB" id="A0A3A3FT76"/>
<keyword evidence="2" id="KW-1185">Reference proteome</keyword>